<feature type="domain" description="LUD" evidence="1">
    <location>
        <begin position="98"/>
        <end position="195"/>
    </location>
</feature>
<keyword evidence="3" id="KW-1185">Reference proteome</keyword>
<proteinExistence type="predicted"/>
<dbReference type="EMBL" id="JARFYN010000092">
    <property type="protein sequence ID" value="MDL2410596.1"/>
    <property type="molecule type" value="Genomic_DNA"/>
</dbReference>
<protein>
    <submittedName>
        <fullName evidence="2">LUD domain-containing protein</fullName>
    </submittedName>
</protein>
<dbReference type="SUPFAM" id="SSF100950">
    <property type="entry name" value="NagB/RpiA/CoA transferase-like"/>
    <property type="match status" value="1"/>
</dbReference>
<dbReference type="InterPro" id="IPR024185">
    <property type="entry name" value="FTHF_cligase-like_sf"/>
</dbReference>
<evidence type="ECO:0000259" key="1">
    <source>
        <dbReference type="Pfam" id="PF02589"/>
    </source>
</evidence>
<dbReference type="Gene3D" id="3.40.50.10420">
    <property type="entry name" value="NagB/RpiA/CoA transferase-like"/>
    <property type="match status" value="1"/>
</dbReference>
<dbReference type="InterPro" id="IPR003741">
    <property type="entry name" value="LUD_dom"/>
</dbReference>
<comment type="caution">
    <text evidence="2">The sequence shown here is derived from an EMBL/GenBank/DDBJ whole genome shotgun (WGS) entry which is preliminary data.</text>
</comment>
<evidence type="ECO:0000313" key="3">
    <source>
        <dbReference type="Proteomes" id="UP001172630"/>
    </source>
</evidence>
<reference evidence="2" key="1">
    <citation type="submission" date="2023-06" db="EMBL/GenBank/DDBJ databases">
        <title>Phylogenetic Diversity of Rhizobium strains.</title>
        <authorList>
            <person name="Moura F.T."/>
            <person name="Helene L.C.F."/>
            <person name="Hungria M."/>
        </authorList>
    </citation>
    <scope>NUCLEOTIDE SEQUENCE</scope>
    <source>
        <strain evidence="2">CCGE524</strain>
    </source>
</reference>
<dbReference type="Pfam" id="PF02589">
    <property type="entry name" value="LUD_dom"/>
    <property type="match status" value="1"/>
</dbReference>
<organism evidence="2 3">
    <name type="scientific">Rhizobium calliandrae</name>
    <dbReference type="NCBI Taxonomy" id="1312182"/>
    <lineage>
        <taxon>Bacteria</taxon>
        <taxon>Pseudomonadati</taxon>
        <taxon>Pseudomonadota</taxon>
        <taxon>Alphaproteobacteria</taxon>
        <taxon>Hyphomicrobiales</taxon>
        <taxon>Rhizobiaceae</taxon>
        <taxon>Rhizobium/Agrobacterium group</taxon>
        <taxon>Rhizobium</taxon>
    </lineage>
</organism>
<sequence length="198" mass="21267">MDSRELILETIRKNRPTGQYDLPAVPDFTKPATADELRAKFVEMLELMGGTYLPPDGSGDLLSPVRARLARVELVCSAVPEVNGNVALDQLKGPSDLTGVDCGVVRAAFGVAETGSVLFTEDELKVNTIAYLPEHLIVLLDPADIVAGLQHAYKRPEFCNARYASFNTGPSATADVEGVLIRGAQGVRSLTVVFVPRT</sequence>
<dbReference type="InterPro" id="IPR037171">
    <property type="entry name" value="NagB/RpiA_transferase-like"/>
</dbReference>
<dbReference type="RefSeq" id="WP_285884526.1">
    <property type="nucleotide sequence ID" value="NZ_JARFYN010000092.1"/>
</dbReference>
<evidence type="ECO:0000313" key="2">
    <source>
        <dbReference type="EMBL" id="MDL2410596.1"/>
    </source>
</evidence>
<gene>
    <name evidence="2" type="ORF">PY650_34500</name>
</gene>
<dbReference type="PANTHER" id="PTHR43682">
    <property type="entry name" value="LACTATE UTILIZATION PROTEIN C"/>
    <property type="match status" value="1"/>
</dbReference>
<accession>A0ABT7KPQ0</accession>
<name>A0ABT7KPQ0_9HYPH</name>
<dbReference type="Proteomes" id="UP001172630">
    <property type="component" value="Unassembled WGS sequence"/>
</dbReference>
<dbReference type="PANTHER" id="PTHR43682:SF1">
    <property type="entry name" value="LACTATE UTILIZATION PROTEIN C"/>
    <property type="match status" value="1"/>
</dbReference>